<evidence type="ECO:0000313" key="4">
    <source>
        <dbReference type="Proteomes" id="UP000265557"/>
    </source>
</evidence>
<keyword evidence="1" id="KW-0472">Membrane</keyword>
<name>A0A1I6XCN8_METTE</name>
<gene>
    <name evidence="2" type="ORF">MESMT1_0238</name>
    <name evidence="3" type="ORF">SAMN02910340_00390</name>
</gene>
<accession>A0A1I6XCN8</accession>
<dbReference type="EMBL" id="AP017646">
    <property type="protein sequence ID" value="BAW28168.1"/>
    <property type="molecule type" value="Genomic_DNA"/>
</dbReference>
<protein>
    <submittedName>
        <fullName evidence="3">Uncharacterized protein</fullName>
    </submittedName>
</protein>
<feature type="transmembrane region" description="Helical" evidence="1">
    <location>
        <begin position="54"/>
        <end position="79"/>
    </location>
</feature>
<dbReference type="GeneID" id="41603228"/>
<dbReference type="RefSeq" id="WP_048167240.1">
    <property type="nucleotide sequence ID" value="NZ_FPAO01000001.1"/>
</dbReference>
<evidence type="ECO:0000313" key="5">
    <source>
        <dbReference type="Proteomes" id="UP000323733"/>
    </source>
</evidence>
<reference evidence="3 5" key="2">
    <citation type="submission" date="2016-10" db="EMBL/GenBank/DDBJ databases">
        <authorList>
            <person name="Varghese N."/>
            <person name="Submissions S."/>
        </authorList>
    </citation>
    <scope>NUCLEOTIDE SEQUENCE [LARGE SCALE GENOMIC DNA]</scope>
    <source>
        <strain evidence="3 5">DSM 11855</strain>
    </source>
</reference>
<organism evidence="3 5">
    <name type="scientific">Methanosarcina thermophila</name>
    <dbReference type="NCBI Taxonomy" id="2210"/>
    <lineage>
        <taxon>Archaea</taxon>
        <taxon>Methanobacteriati</taxon>
        <taxon>Methanobacteriota</taxon>
        <taxon>Stenosarchaea group</taxon>
        <taxon>Methanomicrobia</taxon>
        <taxon>Methanosarcinales</taxon>
        <taxon>Methanosarcinaceae</taxon>
        <taxon>Methanosarcina</taxon>
    </lineage>
</organism>
<keyword evidence="1" id="KW-0812">Transmembrane</keyword>
<dbReference type="AlphaFoldDB" id="A0A1I6XCN8"/>
<dbReference type="Proteomes" id="UP000265557">
    <property type="component" value="Chromosome"/>
</dbReference>
<dbReference type="EMBL" id="FPAO01000001">
    <property type="protein sequence ID" value="SFT35893.1"/>
    <property type="molecule type" value="Genomic_DNA"/>
</dbReference>
<feature type="transmembrane region" description="Helical" evidence="1">
    <location>
        <begin position="23"/>
        <end position="42"/>
    </location>
</feature>
<feature type="transmembrane region" description="Helical" evidence="1">
    <location>
        <begin position="99"/>
        <end position="116"/>
    </location>
</feature>
<sequence length="145" mass="16515">MDTESLRTYKKIEPSSYSIKDRIIQIIGLSALLLWLVVYTIETMNFNEYGEDAILIKALFFLAAFFFTGSISLGAWAYYKIKSAYSNNPSTRVTNAAKLFISGLFVLMLSIPFILFPESDKFFNIYTIALVYTGKRAMEKISKNP</sequence>
<dbReference type="Proteomes" id="UP000323733">
    <property type="component" value="Unassembled WGS sequence"/>
</dbReference>
<evidence type="ECO:0000256" key="1">
    <source>
        <dbReference type="SAM" id="Phobius"/>
    </source>
</evidence>
<evidence type="ECO:0000313" key="3">
    <source>
        <dbReference type="EMBL" id="SFT35893.1"/>
    </source>
</evidence>
<evidence type="ECO:0000313" key="2">
    <source>
        <dbReference type="EMBL" id="BAW28168.1"/>
    </source>
</evidence>
<accession>A0A3G9CQI5</accession>
<reference evidence="2 4" key="1">
    <citation type="submission" date="2016-09" db="EMBL/GenBank/DDBJ databases">
        <title>Complete Genome Sequence of Methanosarcina thermophila MT-1.</title>
        <authorList>
            <person name="Kouzuma A."/>
        </authorList>
    </citation>
    <scope>NUCLEOTIDE SEQUENCE [LARGE SCALE GENOMIC DNA]</scope>
    <source>
        <strain evidence="2 4">MT-1</strain>
    </source>
</reference>
<proteinExistence type="predicted"/>
<keyword evidence="5" id="KW-1185">Reference proteome</keyword>
<keyword evidence="1" id="KW-1133">Transmembrane helix</keyword>